<dbReference type="SUPFAM" id="SSF51735">
    <property type="entry name" value="NAD(P)-binding Rossmann-fold domains"/>
    <property type="match status" value="1"/>
</dbReference>
<keyword evidence="2" id="KW-1133">Transmembrane helix</keyword>
<feature type="domain" description="Polysaccharide biosynthesis protein CapD-like" evidence="3">
    <location>
        <begin position="297"/>
        <end position="583"/>
    </location>
</feature>
<dbReference type="InterPro" id="IPR036291">
    <property type="entry name" value="NAD(P)-bd_dom_sf"/>
</dbReference>
<dbReference type="AlphaFoldDB" id="A0A415GLF2"/>
<proteinExistence type="inferred from homology"/>
<evidence type="ECO:0000313" key="5">
    <source>
        <dbReference type="Proteomes" id="UP000286598"/>
    </source>
</evidence>
<dbReference type="PANTHER" id="PTHR43318">
    <property type="entry name" value="UDP-N-ACETYLGLUCOSAMINE 4,6-DEHYDRATASE"/>
    <property type="match status" value="1"/>
</dbReference>
<feature type="transmembrane region" description="Helical" evidence="2">
    <location>
        <begin position="124"/>
        <end position="142"/>
    </location>
</feature>
<feature type="transmembrane region" description="Helical" evidence="2">
    <location>
        <begin position="50"/>
        <end position="72"/>
    </location>
</feature>
<dbReference type="Proteomes" id="UP000286598">
    <property type="component" value="Unassembled WGS sequence"/>
</dbReference>
<dbReference type="EMBL" id="QRNO01000033">
    <property type="protein sequence ID" value="RHK50197.1"/>
    <property type="molecule type" value="Genomic_DNA"/>
</dbReference>
<sequence length="642" mass="72580">MQFFHKLINWYFNKKSLPYWCVFLFDCAIVFLSFLLVYQQTYGGAKTLSVLWQLCSMCAIYAIFYAVGFKMFHTYDGILRYSSFVDLQRVGFASFIGCVFSYLGHFFLLQFNYFQNVYVGGREIALASIICVLLLWAVRVLVKTVYDVSIDTFNARPAIIFGVDECGMGLAKLVRNDKSLRMRLFGFMSNGNEVRHKVLMGLHVYSYDDVERLIHQKKMECLLVSQSSVGVFRSDKTLQDLLIANGVHIFMPRTNEEWDPAAPDATLKEVSIEDLLPRDEISIDLKSVADTLHGKCILVTGSAGSIGSEIVKQLCQFNPRELVLIDSAETPQHDIRLMMAKRYPHIKAETIVTSITGQLRMENIFCRFRPDYVFHAAAYKHVPMMENNPTESVENNIYGTKVLADMAVKYGVKKFVMISTDKAVNPTNVMGCSKRICEMYVQSLNNAVRSGKVEGCTQFVTTRFGNVLGSNGSVIPLFKQQIKAGGPVTVTDPNIIRYFMLIPEACELVLEAGVKGNGGEIFVFDMGNPVKIADLAQRMINLSGAKNVEIKYTGLRAGEKLYEEVLNDKESTKPSFHEKIRIANVREYDYSEVERDIEELIEVSKQYDDMLTVKKMKEIVPEFKSNNSVYEALDASTDTAKA</sequence>
<dbReference type="OrthoDB" id="9803111at2"/>
<keyword evidence="5" id="KW-1185">Reference proteome</keyword>
<gene>
    <name evidence="4" type="ORF">DW060_07670</name>
</gene>
<dbReference type="CDD" id="cd05237">
    <property type="entry name" value="UDP_invert_4-6DH_SDR_e"/>
    <property type="match status" value="1"/>
</dbReference>
<organism evidence="4 5">
    <name type="scientific">Leyella stercorea</name>
    <dbReference type="NCBI Taxonomy" id="363265"/>
    <lineage>
        <taxon>Bacteria</taxon>
        <taxon>Pseudomonadati</taxon>
        <taxon>Bacteroidota</taxon>
        <taxon>Bacteroidia</taxon>
        <taxon>Bacteroidales</taxon>
        <taxon>Prevotellaceae</taxon>
        <taxon>Leyella</taxon>
    </lineage>
</organism>
<reference evidence="4 5" key="1">
    <citation type="submission" date="2018-08" db="EMBL/GenBank/DDBJ databases">
        <title>A genome reference for cultivated species of the human gut microbiota.</title>
        <authorList>
            <person name="Zou Y."/>
            <person name="Xue W."/>
            <person name="Luo G."/>
        </authorList>
    </citation>
    <scope>NUCLEOTIDE SEQUENCE [LARGE SCALE GENOMIC DNA]</scope>
    <source>
        <strain evidence="4 5">AF42-9</strain>
    </source>
</reference>
<dbReference type="InterPro" id="IPR003869">
    <property type="entry name" value="Polysac_CapD-like"/>
</dbReference>
<dbReference type="Gene3D" id="3.40.50.720">
    <property type="entry name" value="NAD(P)-binding Rossmann-like Domain"/>
    <property type="match status" value="2"/>
</dbReference>
<evidence type="ECO:0000256" key="1">
    <source>
        <dbReference type="ARBA" id="ARBA00007430"/>
    </source>
</evidence>
<protein>
    <submittedName>
        <fullName evidence="4">Polysaccharide biosynthesis protein</fullName>
    </submittedName>
</protein>
<comment type="caution">
    <text evidence="4">The sequence shown here is derived from an EMBL/GenBank/DDBJ whole genome shotgun (WGS) entry which is preliminary data.</text>
</comment>
<name>A0A415GLF2_9BACT</name>
<dbReference type="PANTHER" id="PTHR43318:SF1">
    <property type="entry name" value="POLYSACCHARIDE BIOSYNTHESIS PROTEIN EPSC-RELATED"/>
    <property type="match status" value="1"/>
</dbReference>
<keyword evidence="2" id="KW-0812">Transmembrane</keyword>
<dbReference type="Pfam" id="PF02719">
    <property type="entry name" value="Polysacc_synt_2"/>
    <property type="match status" value="1"/>
</dbReference>
<comment type="similarity">
    <text evidence="1">Belongs to the polysaccharide synthase family.</text>
</comment>
<evidence type="ECO:0000313" key="4">
    <source>
        <dbReference type="EMBL" id="RHK50197.1"/>
    </source>
</evidence>
<keyword evidence="2" id="KW-0472">Membrane</keyword>
<evidence type="ECO:0000256" key="2">
    <source>
        <dbReference type="SAM" id="Phobius"/>
    </source>
</evidence>
<evidence type="ECO:0000259" key="3">
    <source>
        <dbReference type="Pfam" id="PF02719"/>
    </source>
</evidence>
<feature type="transmembrane region" description="Helical" evidence="2">
    <location>
        <begin position="92"/>
        <end position="112"/>
    </location>
</feature>
<dbReference type="InterPro" id="IPR051203">
    <property type="entry name" value="Polysaccharide_Synthase-Rel"/>
</dbReference>
<accession>A0A415GLF2</accession>
<feature type="transmembrane region" description="Helical" evidence="2">
    <location>
        <begin position="17"/>
        <end position="38"/>
    </location>
</feature>